<evidence type="ECO:0000313" key="2">
    <source>
        <dbReference type="EMBL" id="CAB4813579.1"/>
    </source>
</evidence>
<organism evidence="1">
    <name type="scientific">freshwater metagenome</name>
    <dbReference type="NCBI Taxonomy" id="449393"/>
    <lineage>
        <taxon>unclassified sequences</taxon>
        <taxon>metagenomes</taxon>
        <taxon>ecological metagenomes</taxon>
    </lineage>
</organism>
<gene>
    <name evidence="1" type="ORF">UFOPK1766_00031</name>
    <name evidence="2" type="ORF">UFOPK3162_00019</name>
</gene>
<dbReference type="EMBL" id="CAEZTW010000002">
    <property type="protein sequence ID" value="CAB4574381.1"/>
    <property type="molecule type" value="Genomic_DNA"/>
</dbReference>
<proteinExistence type="predicted"/>
<name>A0A6J6ED59_9ZZZZ</name>
<reference evidence="1" key="1">
    <citation type="submission" date="2020-05" db="EMBL/GenBank/DDBJ databases">
        <authorList>
            <person name="Chiriac C."/>
            <person name="Salcher M."/>
            <person name="Ghai R."/>
            <person name="Kavagutti S V."/>
        </authorList>
    </citation>
    <scope>NUCLEOTIDE SEQUENCE</scope>
</reference>
<accession>A0A6J6ED59</accession>
<sequence length="60" mass="6574">MQPSAAQIGQRVSIRLHDPAGGYRDILGILESENTLRKKDGTLVSFDPAKIAIWKVVPSK</sequence>
<protein>
    <submittedName>
        <fullName evidence="1">Unannotated protein</fullName>
    </submittedName>
</protein>
<dbReference type="EMBL" id="CAFABB010000002">
    <property type="protein sequence ID" value="CAB4813579.1"/>
    <property type="molecule type" value="Genomic_DNA"/>
</dbReference>
<evidence type="ECO:0000313" key="1">
    <source>
        <dbReference type="EMBL" id="CAB4574381.1"/>
    </source>
</evidence>
<dbReference type="AlphaFoldDB" id="A0A6J6ED59"/>